<evidence type="ECO:0000256" key="1">
    <source>
        <dbReference type="ARBA" id="ARBA00004370"/>
    </source>
</evidence>
<comment type="caution">
    <text evidence="3">The sequence shown here is derived from an EMBL/GenBank/DDBJ whole genome shotgun (WGS) entry which is preliminary data.</text>
</comment>
<evidence type="ECO:0000313" key="3">
    <source>
        <dbReference type="EMBL" id="KAJ6423264.1"/>
    </source>
</evidence>
<evidence type="ECO:0000313" key="4">
    <source>
        <dbReference type="Proteomes" id="UP001162972"/>
    </source>
</evidence>
<dbReference type="Proteomes" id="UP001162972">
    <property type="component" value="Chromosome 16"/>
</dbReference>
<comment type="subcellular location">
    <subcellularLocation>
        <location evidence="1">Membrane</location>
    </subcellularLocation>
</comment>
<keyword evidence="4" id="KW-1185">Reference proteome</keyword>
<keyword evidence="2" id="KW-0472">Membrane</keyword>
<dbReference type="GO" id="GO:0005886">
    <property type="term" value="C:plasma membrane"/>
    <property type="evidence" value="ECO:0007669"/>
    <property type="project" value="TreeGrafter"/>
</dbReference>
<protein>
    <recommendedName>
        <fullName evidence="5">Late embryogenesis abundant protein LEA-2 subgroup domain-containing protein</fullName>
    </recommendedName>
</protein>
<reference evidence="3 4" key="1">
    <citation type="journal article" date="2023" name="Int. J. Mol. Sci.">
        <title>De Novo Assembly and Annotation of 11 Diverse Shrub Willow (Salix) Genomes Reveals Novel Gene Organization in Sex-Linked Regions.</title>
        <authorList>
            <person name="Hyden B."/>
            <person name="Feng K."/>
            <person name="Yates T.B."/>
            <person name="Jawdy S."/>
            <person name="Cereghino C."/>
            <person name="Smart L.B."/>
            <person name="Muchero W."/>
        </authorList>
    </citation>
    <scope>NUCLEOTIDE SEQUENCE [LARGE SCALE GENOMIC DNA]</scope>
    <source>
        <tissue evidence="3">Shoot tip</tissue>
    </source>
</reference>
<gene>
    <name evidence="3" type="ORF">OIU84_024245</name>
</gene>
<organism evidence="3 4">
    <name type="scientific">Salix udensis</name>
    <dbReference type="NCBI Taxonomy" id="889485"/>
    <lineage>
        <taxon>Eukaryota</taxon>
        <taxon>Viridiplantae</taxon>
        <taxon>Streptophyta</taxon>
        <taxon>Embryophyta</taxon>
        <taxon>Tracheophyta</taxon>
        <taxon>Spermatophyta</taxon>
        <taxon>Magnoliopsida</taxon>
        <taxon>eudicotyledons</taxon>
        <taxon>Gunneridae</taxon>
        <taxon>Pentapetalae</taxon>
        <taxon>rosids</taxon>
        <taxon>fabids</taxon>
        <taxon>Malpighiales</taxon>
        <taxon>Salicaceae</taxon>
        <taxon>Saliceae</taxon>
        <taxon>Salix</taxon>
    </lineage>
</organism>
<dbReference type="GO" id="GO:0098542">
    <property type="term" value="P:defense response to other organism"/>
    <property type="evidence" value="ECO:0007669"/>
    <property type="project" value="InterPro"/>
</dbReference>
<dbReference type="GO" id="GO:0009506">
    <property type="term" value="C:plasmodesma"/>
    <property type="evidence" value="ECO:0007669"/>
    <property type="project" value="TreeGrafter"/>
</dbReference>
<sequence length="279" mass="31675">MYLYHISEPTELQRAPCPLNSLPFIKKRVKKGPQLQLFSLAAKQSLPLLDLLHRSFKPFSASPENHLIMPDTGGGGGCCRCCCRFIFTLGLTSLFMWLSLRTSSPDCLLSKFYIPLNKTFNSPNLTTLEFELRLKNTNKDKGVYYDPINVTFFDSSNRSHFIGNFTVPKFYQGHKKKATKNFTISNISREVVIQAIPVNGSPAFFRVDLATSVRYKILMFKTKRDKIKVGVNIEVNGTAIKVSRKDLKLKSTANKIRSYYGQMGVFLVEFLVSGLLSFW</sequence>
<accession>A0AAD6KGV1</accession>
<dbReference type="InterPro" id="IPR044839">
    <property type="entry name" value="NDR1-like"/>
</dbReference>
<name>A0AAD6KGV1_9ROSI</name>
<dbReference type="EMBL" id="JAPFFJ010000006">
    <property type="protein sequence ID" value="KAJ6423264.1"/>
    <property type="molecule type" value="Genomic_DNA"/>
</dbReference>
<dbReference type="AlphaFoldDB" id="A0AAD6KGV1"/>
<dbReference type="PANTHER" id="PTHR31415">
    <property type="entry name" value="OS05G0367900 PROTEIN"/>
    <property type="match status" value="1"/>
</dbReference>
<proteinExistence type="predicted"/>
<evidence type="ECO:0000256" key="2">
    <source>
        <dbReference type="ARBA" id="ARBA00023136"/>
    </source>
</evidence>
<evidence type="ECO:0008006" key="5">
    <source>
        <dbReference type="Google" id="ProtNLM"/>
    </source>
</evidence>
<dbReference type="PANTHER" id="PTHR31415:SF52">
    <property type="entry name" value="LATE EMBRYOGENESIS ABUNDANT (LEA) HYDROXYPROLINE-RICH GLYCOPROTEIN FAMILY-RELATED"/>
    <property type="match status" value="1"/>
</dbReference>